<dbReference type="InterPro" id="IPR009950">
    <property type="entry name" value="DUF1480"/>
</dbReference>
<proteinExistence type="predicted"/>
<gene>
    <name evidence="1" type="primary">SBOV18801</name>
    <name evidence="1" type="ORF">NCTC5773_02174</name>
</gene>
<dbReference type="Proteomes" id="UP000267858">
    <property type="component" value="Chromosome"/>
</dbReference>
<dbReference type="Pfam" id="PF07351">
    <property type="entry name" value="DUF1480"/>
    <property type="match status" value="1"/>
</dbReference>
<dbReference type="EMBL" id="LR134141">
    <property type="protein sequence ID" value="VEA02441.1"/>
    <property type="molecule type" value="Genomic_DNA"/>
</dbReference>
<reference evidence="1 2" key="1">
    <citation type="submission" date="2018-12" db="EMBL/GenBank/DDBJ databases">
        <authorList>
            <consortium name="Pathogen Informatics"/>
        </authorList>
    </citation>
    <scope>NUCLEOTIDE SEQUENCE [LARGE SCALE GENOMIC DNA]</scope>
    <source>
        <strain evidence="1 2">NCTC5773</strain>
    </source>
</reference>
<evidence type="ECO:0000313" key="1">
    <source>
        <dbReference type="EMBL" id="VEA02441.1"/>
    </source>
</evidence>
<dbReference type="AlphaFoldDB" id="A0A6D2G7J6"/>
<accession>A0A6D2G7J6</accession>
<name>A0A6D2G7J6_SALER</name>
<dbReference type="Pfam" id="PF07358">
    <property type="entry name" value="DUF1482"/>
    <property type="match status" value="1"/>
</dbReference>
<evidence type="ECO:0000313" key="2">
    <source>
        <dbReference type="Proteomes" id="UP000267858"/>
    </source>
</evidence>
<sequence>MKTSVRIGAFEIDDAELHGESPGERTLTIPCKSDPDLCMQLDAWDAETSVPAILNGEHSVLFRNHYDPKSDAWVMRLGLTQKEPVARRVIYSSFSHFPPALTSPTLSCKVVNIEDVMFALVLFVCYLDGGCEDIVVDIYDTEQQCLYSMDDQRIRHGGCFPVEDFIDGFWRPAQQYSDF</sequence>
<organism evidence="1 2">
    <name type="scientific">Salmonella enterica subsp. salamae</name>
    <dbReference type="NCBI Taxonomy" id="59202"/>
    <lineage>
        <taxon>Bacteria</taxon>
        <taxon>Pseudomonadati</taxon>
        <taxon>Pseudomonadota</taxon>
        <taxon>Gammaproteobacteria</taxon>
        <taxon>Enterobacterales</taxon>
        <taxon>Enterobacteriaceae</taxon>
        <taxon>Salmonella</taxon>
    </lineage>
</organism>
<dbReference type="InterPro" id="IPR009954">
    <property type="entry name" value="DUF1482"/>
</dbReference>
<protein>
    <submittedName>
        <fullName evidence="1">Conserved domain protein</fullName>
    </submittedName>
</protein>